<gene>
    <name evidence="10" type="ORF">RhiirA4_432180</name>
</gene>
<dbReference type="InterPro" id="IPR039024">
    <property type="entry name" value="RTC4"/>
</dbReference>
<keyword evidence="7" id="KW-0539">Nucleus</keyword>
<proteinExistence type="inferred from homology"/>
<sequence>FICRHIFRTAVQLNLKELPTSLFYERWKKNPSEENLINAYISFSTLQQLSNNQSNDDQDQNHQYMLTRLLQKIQRFVTQNPIISKTLYVSFNETFTSEVENLNKAQSKVQSNTLNIIPTVKNPLVVREKGRPSNKRIKSAGELTDKSNNKKKKKADENANNNMSENLSFDNCEPIYITQNIQPLHEIQNLTTLSQHCTLPSPQVPHFDEPDFLSNKLNLENDQDKNIECPYCGETLPNLLPPKVSEYLNDISTGKKSAHTIVEQYEFCLVHKGEGTIIPCGIEKGYPLYIDFAKLPNRITELKSDLLKIIKGQCYSEFRVDAVKRIQEIGKSKPGYYGPKGLEVISKTLIEMFVQPKILTENLCAPQSSSQYLVQVLVPETAIRLIAEDLGGIWQKML</sequence>
<evidence type="ECO:0000256" key="4">
    <source>
        <dbReference type="ARBA" id="ARBA00009461"/>
    </source>
</evidence>
<dbReference type="VEuPathDB" id="FungiDB:RhiirFUN_009706"/>
<reference evidence="10 11" key="1">
    <citation type="submission" date="2015-10" db="EMBL/GenBank/DDBJ databases">
        <title>Genome analyses suggest a sexual origin of heterokaryosis in a supposedly ancient asexual fungus.</title>
        <authorList>
            <person name="Ropars J."/>
            <person name="Sedzielewska K."/>
            <person name="Noel J."/>
            <person name="Charron P."/>
            <person name="Farinelli L."/>
            <person name="Marton T."/>
            <person name="Kruger M."/>
            <person name="Pelin A."/>
            <person name="Brachmann A."/>
            <person name="Corradi N."/>
        </authorList>
    </citation>
    <scope>NUCLEOTIDE SEQUENCE [LARGE SCALE GENOMIC DNA]</scope>
    <source>
        <strain evidence="10 11">A4</strain>
    </source>
</reference>
<name>A0A2I1HSW7_9GLOM</name>
<keyword evidence="6" id="KW-0963">Cytoplasm</keyword>
<evidence type="ECO:0000313" key="10">
    <source>
        <dbReference type="EMBL" id="PKY61952.1"/>
    </source>
</evidence>
<protein>
    <recommendedName>
        <fullName evidence="5">Restriction of telomere capping protein 4</fullName>
    </recommendedName>
</protein>
<dbReference type="PANTHER" id="PTHR41391">
    <property type="entry name" value="RESTRICTION OF TELOMERE CAPPING PROTEIN 4"/>
    <property type="match status" value="1"/>
</dbReference>
<feature type="domain" description="Restriction of telomere capping protein 4 C-terminal" evidence="9">
    <location>
        <begin position="325"/>
        <end position="391"/>
    </location>
</feature>
<dbReference type="InterPro" id="IPR028094">
    <property type="entry name" value="RTC4_C"/>
</dbReference>
<dbReference type="GO" id="GO:0005737">
    <property type="term" value="C:cytoplasm"/>
    <property type="evidence" value="ECO:0007669"/>
    <property type="project" value="UniProtKB-SubCell"/>
</dbReference>
<comment type="subcellular location">
    <subcellularLocation>
        <location evidence="3">Cytoplasm</location>
    </subcellularLocation>
    <subcellularLocation>
        <location evidence="2">Nucleus</location>
    </subcellularLocation>
</comment>
<evidence type="ECO:0000313" key="11">
    <source>
        <dbReference type="Proteomes" id="UP000234323"/>
    </source>
</evidence>
<dbReference type="VEuPathDB" id="FungiDB:FUN_007033"/>
<feature type="non-terminal residue" evidence="10">
    <location>
        <position position="1"/>
    </location>
</feature>
<keyword evidence="11" id="KW-1185">Reference proteome</keyword>
<comment type="function">
    <text evidence="1">May be involved in a process influencing telomere capping.</text>
</comment>
<dbReference type="EMBL" id="LLXI01006143">
    <property type="protein sequence ID" value="PKY61952.1"/>
    <property type="molecule type" value="Genomic_DNA"/>
</dbReference>
<comment type="similarity">
    <text evidence="4">Belongs to the RTC4 family.</text>
</comment>
<organism evidence="10 11">
    <name type="scientific">Rhizophagus irregularis</name>
    <dbReference type="NCBI Taxonomy" id="588596"/>
    <lineage>
        <taxon>Eukaryota</taxon>
        <taxon>Fungi</taxon>
        <taxon>Fungi incertae sedis</taxon>
        <taxon>Mucoromycota</taxon>
        <taxon>Glomeromycotina</taxon>
        <taxon>Glomeromycetes</taxon>
        <taxon>Glomerales</taxon>
        <taxon>Glomeraceae</taxon>
        <taxon>Rhizophagus</taxon>
    </lineage>
</organism>
<evidence type="ECO:0000256" key="8">
    <source>
        <dbReference type="SAM" id="MobiDB-lite"/>
    </source>
</evidence>
<comment type="caution">
    <text evidence="10">The sequence shown here is derived from an EMBL/GenBank/DDBJ whole genome shotgun (WGS) entry which is preliminary data.</text>
</comment>
<evidence type="ECO:0000259" key="9">
    <source>
        <dbReference type="Pfam" id="PF14474"/>
    </source>
</evidence>
<evidence type="ECO:0000256" key="1">
    <source>
        <dbReference type="ARBA" id="ARBA00002738"/>
    </source>
</evidence>
<dbReference type="VEuPathDB" id="FungiDB:RhiirA1_534118"/>
<evidence type="ECO:0000256" key="2">
    <source>
        <dbReference type="ARBA" id="ARBA00004123"/>
    </source>
</evidence>
<dbReference type="Proteomes" id="UP000234323">
    <property type="component" value="Unassembled WGS sequence"/>
</dbReference>
<evidence type="ECO:0000256" key="6">
    <source>
        <dbReference type="ARBA" id="ARBA00022490"/>
    </source>
</evidence>
<evidence type="ECO:0000256" key="5">
    <source>
        <dbReference type="ARBA" id="ARBA00015162"/>
    </source>
</evidence>
<dbReference type="Pfam" id="PF14474">
    <property type="entry name" value="RTC4"/>
    <property type="match status" value="1"/>
</dbReference>
<feature type="region of interest" description="Disordered" evidence="8">
    <location>
        <begin position="129"/>
        <end position="162"/>
    </location>
</feature>
<accession>A0A2I1HSW7</accession>
<dbReference type="AlphaFoldDB" id="A0A2I1HSW7"/>
<evidence type="ECO:0000256" key="3">
    <source>
        <dbReference type="ARBA" id="ARBA00004496"/>
    </source>
</evidence>
<evidence type="ECO:0000256" key="7">
    <source>
        <dbReference type="ARBA" id="ARBA00023242"/>
    </source>
</evidence>
<dbReference type="GO" id="GO:0005634">
    <property type="term" value="C:nucleus"/>
    <property type="evidence" value="ECO:0007669"/>
    <property type="project" value="UniProtKB-SubCell"/>
</dbReference>
<dbReference type="PANTHER" id="PTHR41391:SF1">
    <property type="entry name" value="RESTRICTION OF TELOMERE CAPPING PROTEIN 4"/>
    <property type="match status" value="1"/>
</dbReference>